<dbReference type="EC" id="2.4.-.-" evidence="1"/>
<evidence type="ECO:0000313" key="1">
    <source>
        <dbReference type="EMBL" id="MEJ8303600.1"/>
    </source>
</evidence>
<accession>A0ACC6P9I3</accession>
<name>A0ACC6P9I3_9BACL</name>
<proteinExistence type="predicted"/>
<keyword evidence="1" id="KW-0328">Glycosyltransferase</keyword>
<gene>
    <name evidence="1" type="ORF">WKI47_06675</name>
</gene>
<evidence type="ECO:0000313" key="2">
    <source>
        <dbReference type="Proteomes" id="UP001380953"/>
    </source>
</evidence>
<sequence>MKSILYLSLIDWNYIMQRPQHIANELSKSYEVDYIYEKSVLKWLLEQKNKNKAENHKHDHLHLKRVLVQPFGRFKKIDHLNIRIVKSLVTDLLARKEYEMIWATHPKYIDTIPAAYKGKIVYDCMDYHAGFYEEPKKRSEIESQEKRLTQAADVVFTSSPLLYQRILSYSAKENVYFVPNAADSAHFMQARSQKSGSRTTVGYFGAISYWFDFDLLEKLAEQFPDLEFQMIGPIEVAGIVKRFSRFPNVKFLGEVSFKVLPIYLKEFDVCIMPFKKNDLIEAVDPVKIYEYLAGGKPVVSVYYEGLERFSDYIYTASNFAEFSAQLIKALEEDCSRLTEKRISFVSENTWAERALVMQKQISKTFS</sequence>
<keyword evidence="1" id="KW-0808">Transferase</keyword>
<keyword evidence="2" id="KW-1185">Reference proteome</keyword>
<protein>
    <submittedName>
        <fullName evidence="1">Glycosyltransferase</fullName>
        <ecNumber evidence="1">2.4.-.-</ecNumber>
    </submittedName>
</protein>
<dbReference type="Proteomes" id="UP001380953">
    <property type="component" value="Unassembled WGS sequence"/>
</dbReference>
<dbReference type="EMBL" id="JBBKAR010000022">
    <property type="protein sequence ID" value="MEJ8303600.1"/>
    <property type="molecule type" value="Genomic_DNA"/>
</dbReference>
<reference evidence="1" key="1">
    <citation type="submission" date="2024-03" db="EMBL/GenBank/DDBJ databases">
        <title>Whole genome sequecning of epiphytes from Marcgravia umbellata leaves.</title>
        <authorList>
            <person name="Kumar G."/>
            <person name="Savka M.A."/>
        </authorList>
    </citation>
    <scope>NUCLEOTIDE SEQUENCE</scope>
    <source>
        <strain evidence="1">RIT_BL5</strain>
    </source>
</reference>
<organism evidence="1 2">
    <name type="scientific">Saccharibacillus sacchari</name>
    <dbReference type="NCBI Taxonomy" id="456493"/>
    <lineage>
        <taxon>Bacteria</taxon>
        <taxon>Bacillati</taxon>
        <taxon>Bacillota</taxon>
        <taxon>Bacilli</taxon>
        <taxon>Bacillales</taxon>
        <taxon>Paenibacillaceae</taxon>
        <taxon>Saccharibacillus</taxon>
    </lineage>
</organism>
<comment type="caution">
    <text evidence="1">The sequence shown here is derived from an EMBL/GenBank/DDBJ whole genome shotgun (WGS) entry which is preliminary data.</text>
</comment>